<proteinExistence type="predicted"/>
<dbReference type="Gene3D" id="3.40.50.300">
    <property type="entry name" value="P-loop containing nucleotide triphosphate hydrolases"/>
    <property type="match status" value="2"/>
</dbReference>
<sequence>MKLNSFRVRNYRSILDSGWVTLDDMAVVVGKNESGKTSLLKALWKFNPFQEESYNLDREWPRGRRKERDAKFEVVTCRFTFDAKELAALAEIDPRCELSSVELGRTYDGEWHWRCQPQVPPKTRDGASADYLLQQLVAIQCKGQPADLAMVLSTVLKASREKLKAADTAAAGILVSELKGQLVEAATLSGDTTLAQSLGTACDELSQKMTQAPRDEVWILVRSWMPTFIYMDDWLSFKGTAHLDQVKQRKDNGQLKDDDRTIITIMEMAGLDLDEEVQKGAQNDREQRMLDMNDASQTLTNEIAERWSQKKYEVQFQADGHHFITFVKDEASKALVPLEERSKGFQWFFSFDMKFMYETDGDFEGAIILLDEPGLHLHAAAQRDLLARMKSYAKSNQLIYTTHLPFMLDMERLDNIWVAEDKPGEGTKVHNEWAAADADARFTLQAALGLSWAQSLFIGQKNLVVEGVTDFWFLSTMSTLLKEAGEVGLADELVITPAGGASKVAYLATLLKGQELKVSALLDSDEEGLKANKQLVHNWLLRDGDVLMLGKILGRPGNVAIEDLFDEAHYLSQVTAAYSKELQGKALKLPAMPVGSIVDRLTSHFEAKGMAFNKGRVAKCIMTDLATKKATDMPAPTVEAFGKVISAVNEVVSRWSM</sequence>
<dbReference type="InterPro" id="IPR041685">
    <property type="entry name" value="AAA_GajA/Old/RecF-like"/>
</dbReference>
<dbReference type="Proteomes" id="UP001221189">
    <property type="component" value="Unassembled WGS sequence"/>
</dbReference>
<feature type="domain" description="Endonuclease GajA/Old nuclease/RecF-like AAA" evidence="1">
    <location>
        <begin position="282"/>
        <end position="407"/>
    </location>
</feature>
<reference evidence="2 3" key="1">
    <citation type="submission" date="2022-10" db="EMBL/GenBank/DDBJ databases">
        <title>Paucibacter sp. hw1 Genome sequencing.</title>
        <authorList>
            <person name="Park S."/>
        </authorList>
    </citation>
    <scope>NUCLEOTIDE SEQUENCE [LARGE SCALE GENOMIC DNA]</scope>
    <source>
        <strain evidence="3">hw1</strain>
    </source>
</reference>
<organism evidence="2 3">
    <name type="scientific">Roseateles albus</name>
    <dbReference type="NCBI Taxonomy" id="2987525"/>
    <lineage>
        <taxon>Bacteria</taxon>
        <taxon>Pseudomonadati</taxon>
        <taxon>Pseudomonadota</taxon>
        <taxon>Betaproteobacteria</taxon>
        <taxon>Burkholderiales</taxon>
        <taxon>Sphaerotilaceae</taxon>
        <taxon>Roseateles</taxon>
    </lineage>
</organism>
<dbReference type="SUPFAM" id="SSF52540">
    <property type="entry name" value="P-loop containing nucleoside triphosphate hydrolases"/>
    <property type="match status" value="1"/>
</dbReference>
<feature type="domain" description="Endonuclease GajA/Old nuclease/RecF-like AAA" evidence="1">
    <location>
        <begin position="1"/>
        <end position="79"/>
    </location>
</feature>
<dbReference type="InterPro" id="IPR027417">
    <property type="entry name" value="P-loop_NTPase"/>
</dbReference>
<evidence type="ECO:0000259" key="1">
    <source>
        <dbReference type="Pfam" id="PF13175"/>
    </source>
</evidence>
<gene>
    <name evidence="2" type="ORF">PRZ03_09100</name>
</gene>
<evidence type="ECO:0000313" key="2">
    <source>
        <dbReference type="EMBL" id="MDC8771723.1"/>
    </source>
</evidence>
<accession>A0ABT5KCS4</accession>
<comment type="caution">
    <text evidence="2">The sequence shown here is derived from an EMBL/GenBank/DDBJ whole genome shotgun (WGS) entry which is preliminary data.</text>
</comment>
<name>A0ABT5KCS4_9BURK</name>
<keyword evidence="3" id="KW-1185">Reference proteome</keyword>
<dbReference type="RefSeq" id="WP_273600008.1">
    <property type="nucleotide sequence ID" value="NZ_JAQQXT010000004.1"/>
</dbReference>
<evidence type="ECO:0000313" key="3">
    <source>
        <dbReference type="Proteomes" id="UP001221189"/>
    </source>
</evidence>
<dbReference type="Pfam" id="PF13175">
    <property type="entry name" value="AAA_15"/>
    <property type="match status" value="2"/>
</dbReference>
<dbReference type="CDD" id="cd00267">
    <property type="entry name" value="ABC_ATPase"/>
    <property type="match status" value="1"/>
</dbReference>
<dbReference type="EMBL" id="JAQQXT010000004">
    <property type="protein sequence ID" value="MDC8771723.1"/>
    <property type="molecule type" value="Genomic_DNA"/>
</dbReference>
<dbReference type="PANTHER" id="PTHR43581:SF3">
    <property type="entry name" value="AAA+ ATPASE DOMAIN-CONTAINING PROTEIN"/>
    <property type="match status" value="1"/>
</dbReference>
<protein>
    <submittedName>
        <fullName evidence="2">AAA family ATPase</fullName>
    </submittedName>
</protein>
<dbReference type="PANTHER" id="PTHR43581">
    <property type="entry name" value="ATP/GTP PHOSPHATASE"/>
    <property type="match status" value="1"/>
</dbReference>
<dbReference type="InterPro" id="IPR051396">
    <property type="entry name" value="Bact_Antivir_Def_Nuclease"/>
</dbReference>